<sequence length="73" mass="7836">MSAGSPREAADDAAVVLGWMSRLAPSRALAEDLTVEVFGRLTGRQPGWLARCPAGVQQRFHSAQAVLEFRGVL</sequence>
<gene>
    <name evidence="1" type="ORF">G1H19_05380</name>
</gene>
<protein>
    <submittedName>
        <fullName evidence="1">Uncharacterized protein</fullName>
    </submittedName>
</protein>
<dbReference type="RefSeq" id="WP_152728721.1">
    <property type="nucleotide sequence ID" value="NZ_JAABOZ010000002.1"/>
</dbReference>
<evidence type="ECO:0000313" key="1">
    <source>
        <dbReference type="EMBL" id="NEL53440.1"/>
    </source>
</evidence>
<dbReference type="EMBL" id="JAAGWK010000009">
    <property type="protein sequence ID" value="NEL53440.1"/>
    <property type="molecule type" value="Genomic_DNA"/>
</dbReference>
<organism evidence="1 2">
    <name type="scientific">Goekera deserti</name>
    <dbReference type="NCBI Taxonomy" id="2497753"/>
    <lineage>
        <taxon>Bacteria</taxon>
        <taxon>Bacillati</taxon>
        <taxon>Actinomycetota</taxon>
        <taxon>Actinomycetes</taxon>
        <taxon>Geodermatophilales</taxon>
        <taxon>Geodermatophilaceae</taxon>
        <taxon>Goekera</taxon>
    </lineage>
</organism>
<accession>A0A7K3WCE2</accession>
<name>A0A7K3WCE2_9ACTN</name>
<comment type="caution">
    <text evidence="1">The sequence shown here is derived from an EMBL/GenBank/DDBJ whole genome shotgun (WGS) entry which is preliminary data.</text>
</comment>
<reference evidence="1 2" key="1">
    <citation type="submission" date="2020-02" db="EMBL/GenBank/DDBJ databases">
        <title>The whole genome sequence of CPCC 205119.</title>
        <authorList>
            <person name="Jiang Z."/>
        </authorList>
    </citation>
    <scope>NUCLEOTIDE SEQUENCE [LARGE SCALE GENOMIC DNA]</scope>
    <source>
        <strain evidence="1 2">CPCC 205119</strain>
    </source>
</reference>
<evidence type="ECO:0000313" key="2">
    <source>
        <dbReference type="Proteomes" id="UP000470470"/>
    </source>
</evidence>
<dbReference type="AlphaFoldDB" id="A0A7K3WCE2"/>
<proteinExistence type="predicted"/>
<keyword evidence="2" id="KW-1185">Reference proteome</keyword>
<dbReference type="Proteomes" id="UP000470470">
    <property type="component" value="Unassembled WGS sequence"/>
</dbReference>